<protein>
    <submittedName>
        <fullName evidence="1">Uncharacterized protein</fullName>
    </submittedName>
</protein>
<gene>
    <name evidence="1" type="ORF">PYW08_004645</name>
</gene>
<accession>A0ACC2QQ11</accession>
<organism evidence="1 2">
    <name type="scientific">Mythimna loreyi</name>
    <dbReference type="NCBI Taxonomy" id="667449"/>
    <lineage>
        <taxon>Eukaryota</taxon>
        <taxon>Metazoa</taxon>
        <taxon>Ecdysozoa</taxon>
        <taxon>Arthropoda</taxon>
        <taxon>Hexapoda</taxon>
        <taxon>Insecta</taxon>
        <taxon>Pterygota</taxon>
        <taxon>Neoptera</taxon>
        <taxon>Endopterygota</taxon>
        <taxon>Lepidoptera</taxon>
        <taxon>Glossata</taxon>
        <taxon>Ditrysia</taxon>
        <taxon>Noctuoidea</taxon>
        <taxon>Noctuidae</taxon>
        <taxon>Noctuinae</taxon>
        <taxon>Hadenini</taxon>
        <taxon>Mythimna</taxon>
    </lineage>
</organism>
<dbReference type="EMBL" id="CM056792">
    <property type="protein sequence ID" value="KAJ8722243.1"/>
    <property type="molecule type" value="Genomic_DNA"/>
</dbReference>
<keyword evidence="2" id="KW-1185">Reference proteome</keyword>
<name>A0ACC2QQ11_9NEOP</name>
<dbReference type="Proteomes" id="UP001231649">
    <property type="component" value="Chromosome 16"/>
</dbReference>
<proteinExistence type="predicted"/>
<reference evidence="1" key="1">
    <citation type="submission" date="2023-03" db="EMBL/GenBank/DDBJ databases">
        <title>Chromosome-level genomes of two armyworms, Mythimna separata and Mythimna loreyi, provide insights into the biosynthesis and reception of sex pheromones.</title>
        <authorList>
            <person name="Zhao H."/>
        </authorList>
    </citation>
    <scope>NUCLEOTIDE SEQUENCE</scope>
    <source>
        <strain evidence="1">BeijingLab</strain>
    </source>
</reference>
<evidence type="ECO:0000313" key="2">
    <source>
        <dbReference type="Proteomes" id="UP001231649"/>
    </source>
</evidence>
<evidence type="ECO:0000313" key="1">
    <source>
        <dbReference type="EMBL" id="KAJ8722243.1"/>
    </source>
</evidence>
<comment type="caution">
    <text evidence="1">The sequence shown here is derived from an EMBL/GenBank/DDBJ whole genome shotgun (WGS) entry which is preliminary data.</text>
</comment>
<sequence>MSYDIWWTFRGYAEARAIHRRGELFKFLMYALFACGVPLLMTIGLFVLNLFQKEMKSWPWIVTPHVPEFGCFLEGGVKLYYLYIPKLILIICNWIFYLMTAFNIWRLSRSTAVLDSAAAGNPQAHRTHRHRFMVYLKLSVVMGLYWVLEIVSFLYPGFTIRWIFDFFNNGILKLELPNMYNRWTSVPIANYCVDYRIMVEPELIKPRFWAQLPEYIDTKFETYLRMGGLRSSKVSTNSSARGYNSLEDSIQVGKKKFSLQQSATTVLATLVSCFFLLLVLVVYFLLPELQNLCGLILMAYVFSLLMAFLLLFVIQIQIRTSNACIGLTMSIYFFFLAAFCWMSVMSYDVWWTFRGLARARTIHQRGDFFKFLMYSLFAFGVPLLMTIGLFVLNANRYNMRALPWFVIPHVPEYGCFLEYGAALYYLYIPGLILILCNWIFCVMTAIYIRRLIRGVMLDSVAAANPQAHYMHTLRFLAYLKLWLVVGFCWLLEIANVLYSGNELFWIIDVTSIIIALTTFLIFVCKKEILKKLCIRYLGKVAMRWYPPLKSYSTSMNQGSNQEPATLQSKVSSQPNKLSKEYAMAPISVKD</sequence>